<dbReference type="AlphaFoldDB" id="A0A845I5P0"/>
<evidence type="ECO:0000313" key="1">
    <source>
        <dbReference type="EMBL" id="MYN47441.1"/>
    </source>
</evidence>
<accession>A0A845I5P0</accession>
<evidence type="ECO:0000313" key="2">
    <source>
        <dbReference type="Proteomes" id="UP000444316"/>
    </source>
</evidence>
<organism evidence="1 2">
    <name type="scientific">Duganella fentianensis</name>
    <dbReference type="NCBI Taxonomy" id="2692177"/>
    <lineage>
        <taxon>Bacteria</taxon>
        <taxon>Pseudomonadati</taxon>
        <taxon>Pseudomonadota</taxon>
        <taxon>Betaproteobacteria</taxon>
        <taxon>Burkholderiales</taxon>
        <taxon>Oxalobacteraceae</taxon>
        <taxon>Telluria group</taxon>
        <taxon>Duganella</taxon>
    </lineage>
</organism>
<dbReference type="RefSeq" id="WP_161036850.1">
    <property type="nucleotide sequence ID" value="NZ_WWCL01000005.1"/>
</dbReference>
<sequence>MSATIIASTPRKMAAFPATKDINAAVKEQFSVEKKEWLECQDFIIASNAQRIGWLPLNVNSLRHFKAFTCDAIYVTHLRNDMITSEMRAAYSLIHKASHIMKDAGAKICEKIKSPLEMLREAPLEDKREVLRYAQIIPTAIAAAYIGVSEHALSAWYKDLKVFGENYAGSHCYSLEELKMIASNRYWICSEIVPDDRRVTPSDDEKSLDEVVMLDYQFAAAFTDMTHEQMLEYLPRNQLSKRPYRLSDVEKIRIRKLNGTH</sequence>
<proteinExistence type="predicted"/>
<gene>
    <name evidence="1" type="ORF">GTP23_20560</name>
</gene>
<comment type="caution">
    <text evidence="1">The sequence shown here is derived from an EMBL/GenBank/DDBJ whole genome shotgun (WGS) entry which is preliminary data.</text>
</comment>
<reference evidence="1" key="1">
    <citation type="submission" date="2019-12" db="EMBL/GenBank/DDBJ databases">
        <title>Novel species isolated from a subtropical stream in China.</title>
        <authorList>
            <person name="Lu H."/>
        </authorList>
    </citation>
    <scope>NUCLEOTIDE SEQUENCE [LARGE SCALE GENOMIC DNA]</scope>
    <source>
        <strain evidence="1">FT93W</strain>
    </source>
</reference>
<keyword evidence="2" id="KW-1185">Reference proteome</keyword>
<protein>
    <submittedName>
        <fullName evidence="1">Uncharacterized protein</fullName>
    </submittedName>
</protein>
<name>A0A845I5P0_9BURK</name>
<dbReference type="Proteomes" id="UP000444316">
    <property type="component" value="Unassembled WGS sequence"/>
</dbReference>
<dbReference type="EMBL" id="WWCL01000005">
    <property type="protein sequence ID" value="MYN47441.1"/>
    <property type="molecule type" value="Genomic_DNA"/>
</dbReference>